<name>A0A5N6SEF7_ASPPS</name>
<protein>
    <submittedName>
        <fullName evidence="2">Uncharacterized protein</fullName>
    </submittedName>
</protein>
<evidence type="ECO:0000313" key="3">
    <source>
        <dbReference type="Proteomes" id="UP000325672"/>
    </source>
</evidence>
<keyword evidence="3" id="KW-1185">Reference proteome</keyword>
<dbReference type="AlphaFoldDB" id="A0A5N6SEF7"/>
<dbReference type="OrthoDB" id="10426250at2759"/>
<dbReference type="EMBL" id="ML743621">
    <property type="protein sequence ID" value="KAE8133098.1"/>
    <property type="molecule type" value="Genomic_DNA"/>
</dbReference>
<reference evidence="2 3" key="1">
    <citation type="submission" date="2019-04" db="EMBL/GenBank/DDBJ databases">
        <title>Friends and foes A comparative genomics study of 23 Aspergillus species from section Flavi.</title>
        <authorList>
            <consortium name="DOE Joint Genome Institute"/>
            <person name="Kjaerbolling I."/>
            <person name="Vesth T."/>
            <person name="Frisvad J.C."/>
            <person name="Nybo J.L."/>
            <person name="Theobald S."/>
            <person name="Kildgaard S."/>
            <person name="Isbrandt T."/>
            <person name="Kuo A."/>
            <person name="Sato A."/>
            <person name="Lyhne E.K."/>
            <person name="Kogle M.E."/>
            <person name="Wiebenga A."/>
            <person name="Kun R.S."/>
            <person name="Lubbers R.J."/>
            <person name="Makela M.R."/>
            <person name="Barry K."/>
            <person name="Chovatia M."/>
            <person name="Clum A."/>
            <person name="Daum C."/>
            <person name="Haridas S."/>
            <person name="He G."/>
            <person name="LaButti K."/>
            <person name="Lipzen A."/>
            <person name="Mondo S."/>
            <person name="Riley R."/>
            <person name="Salamov A."/>
            <person name="Simmons B.A."/>
            <person name="Magnuson J.K."/>
            <person name="Henrissat B."/>
            <person name="Mortensen U.H."/>
            <person name="Larsen T.O."/>
            <person name="Devries R.P."/>
            <person name="Grigoriev I.V."/>
            <person name="Machida M."/>
            <person name="Baker S.E."/>
            <person name="Andersen M.R."/>
        </authorList>
    </citation>
    <scope>NUCLEOTIDE SEQUENCE [LARGE SCALE GENOMIC DNA]</scope>
    <source>
        <strain evidence="2 3">CBS 117625</strain>
    </source>
</reference>
<keyword evidence="1" id="KW-0472">Membrane</keyword>
<accession>A0A5N6SEF7</accession>
<keyword evidence="1" id="KW-1133">Transmembrane helix</keyword>
<feature type="transmembrane region" description="Helical" evidence="1">
    <location>
        <begin position="25"/>
        <end position="46"/>
    </location>
</feature>
<sequence>MMDDRHASSLIPSCPYGSWKCSNYVVSPGGIGALLTSGVAIVRQIMKQESRLCKKHGQWKNKCTVIH</sequence>
<gene>
    <name evidence="2" type="ORF">BDV38DRAFT_259204</name>
</gene>
<dbReference type="RefSeq" id="XP_031909161.1">
    <property type="nucleotide sequence ID" value="XM_032055806.1"/>
</dbReference>
<dbReference type="Proteomes" id="UP000325672">
    <property type="component" value="Unassembled WGS sequence"/>
</dbReference>
<dbReference type="GeneID" id="43640016"/>
<evidence type="ECO:0000313" key="2">
    <source>
        <dbReference type="EMBL" id="KAE8133098.1"/>
    </source>
</evidence>
<evidence type="ECO:0000256" key="1">
    <source>
        <dbReference type="SAM" id="Phobius"/>
    </source>
</evidence>
<organism evidence="2 3">
    <name type="scientific">Aspergillus pseudotamarii</name>
    <dbReference type="NCBI Taxonomy" id="132259"/>
    <lineage>
        <taxon>Eukaryota</taxon>
        <taxon>Fungi</taxon>
        <taxon>Dikarya</taxon>
        <taxon>Ascomycota</taxon>
        <taxon>Pezizomycotina</taxon>
        <taxon>Eurotiomycetes</taxon>
        <taxon>Eurotiomycetidae</taxon>
        <taxon>Eurotiales</taxon>
        <taxon>Aspergillaceae</taxon>
        <taxon>Aspergillus</taxon>
        <taxon>Aspergillus subgen. Circumdati</taxon>
    </lineage>
</organism>
<keyword evidence="1" id="KW-0812">Transmembrane</keyword>
<proteinExistence type="predicted"/>